<dbReference type="Gene3D" id="1.25.40.10">
    <property type="entry name" value="Tetratricopeptide repeat domain"/>
    <property type="match status" value="2"/>
</dbReference>
<dbReference type="PANTHER" id="PTHR45588:SF1">
    <property type="entry name" value="WW DOMAIN-CONTAINING PROTEIN"/>
    <property type="match status" value="1"/>
</dbReference>
<keyword evidence="2" id="KW-1185">Reference proteome</keyword>
<proteinExistence type="predicted"/>
<evidence type="ECO:0000313" key="2">
    <source>
        <dbReference type="Proteomes" id="UP001501302"/>
    </source>
</evidence>
<evidence type="ECO:0008006" key="3">
    <source>
        <dbReference type="Google" id="ProtNLM"/>
    </source>
</evidence>
<evidence type="ECO:0000313" key="1">
    <source>
        <dbReference type="EMBL" id="GAA4933671.1"/>
    </source>
</evidence>
<organism evidence="1 2">
    <name type="scientific">Algibacter agarivorans</name>
    <dbReference type="NCBI Taxonomy" id="1109741"/>
    <lineage>
        <taxon>Bacteria</taxon>
        <taxon>Pseudomonadati</taxon>
        <taxon>Bacteroidota</taxon>
        <taxon>Flavobacteriia</taxon>
        <taxon>Flavobacteriales</taxon>
        <taxon>Flavobacteriaceae</taxon>
        <taxon>Algibacter</taxon>
    </lineage>
</organism>
<dbReference type="InterPro" id="IPR019734">
    <property type="entry name" value="TPR_rpt"/>
</dbReference>
<name>A0ABP9G952_9FLAO</name>
<dbReference type="SUPFAM" id="SSF48452">
    <property type="entry name" value="TPR-like"/>
    <property type="match status" value="1"/>
</dbReference>
<dbReference type="RefSeq" id="WP_345189720.1">
    <property type="nucleotide sequence ID" value="NZ_BAABJJ010000002.1"/>
</dbReference>
<accession>A0ABP9G952</accession>
<sequence length="567" mass="64540">MNTSKLLLLIGGLFMFLNISSCKNKTPKPSPALATINFLRGDLLLCGDGQFGELKFSLSCSYETRETFDLAVALLHSFQYNESEKAFVKVIDADPNCPMAYWGVAMSIYHAAWFPPSKEDLIKGSSVLKIAKGLSMDNKQRDYINAIDAFYTDWETIDHKTRAKRFEVKMEQIYLKYTEDMEAAIFYSLALFSTRDRVGKDYINEKKAGKILEDLFVENPNHPGIAHYIIHNYDNPVLAQKALKTARRYANIAPSSAHAQHMPSHIFTRLGIWQESINSNLQSTESARCYAESAALSGSYFEELHGIDYLVYAYLQKGDNANAQLQHDLIKERKKFHPQMLMASTYPLAAIPARLALENKDWERAANLKLQDVELNWEQFPWQEAIHHFAIAMGAANTNDFETVEEKIEILKQLHQKLIAQNDKTQDIPIKLVDIQIKTTQAWLNFRKNDLKDGLELMQEAVEMERKTSKHPVTPGDVLPAIELLGDMLLELNKHEEALAAYEEDLIGRPNRFNGIYGAAIASKKSGNTKKAINYFKQLIELTKNTNSDRLELEEAKTYLKLQNQSI</sequence>
<comment type="caution">
    <text evidence="1">The sequence shown here is derived from an EMBL/GenBank/DDBJ whole genome shotgun (WGS) entry which is preliminary data.</text>
</comment>
<dbReference type="EMBL" id="BAABJJ010000002">
    <property type="protein sequence ID" value="GAA4933671.1"/>
    <property type="molecule type" value="Genomic_DNA"/>
</dbReference>
<dbReference type="InterPro" id="IPR011990">
    <property type="entry name" value="TPR-like_helical_dom_sf"/>
</dbReference>
<dbReference type="Proteomes" id="UP001501302">
    <property type="component" value="Unassembled WGS sequence"/>
</dbReference>
<protein>
    <recommendedName>
        <fullName evidence="3">Tetratricopeptide repeat-containing protein</fullName>
    </recommendedName>
</protein>
<reference evidence="2" key="1">
    <citation type="journal article" date="2019" name="Int. J. Syst. Evol. Microbiol.">
        <title>The Global Catalogue of Microorganisms (GCM) 10K type strain sequencing project: providing services to taxonomists for standard genome sequencing and annotation.</title>
        <authorList>
            <consortium name="The Broad Institute Genomics Platform"/>
            <consortium name="The Broad Institute Genome Sequencing Center for Infectious Disease"/>
            <person name="Wu L."/>
            <person name="Ma J."/>
        </authorList>
    </citation>
    <scope>NUCLEOTIDE SEQUENCE [LARGE SCALE GENOMIC DNA]</scope>
    <source>
        <strain evidence="2">JCM 18285</strain>
    </source>
</reference>
<gene>
    <name evidence="1" type="ORF">GCM10023314_02690</name>
</gene>
<dbReference type="PANTHER" id="PTHR45588">
    <property type="entry name" value="TPR DOMAIN-CONTAINING PROTEIN"/>
    <property type="match status" value="1"/>
</dbReference>
<dbReference type="Pfam" id="PF13181">
    <property type="entry name" value="TPR_8"/>
    <property type="match status" value="1"/>
</dbReference>
<dbReference type="SMART" id="SM00028">
    <property type="entry name" value="TPR"/>
    <property type="match status" value="3"/>
</dbReference>